<dbReference type="GO" id="GO:0016491">
    <property type="term" value="F:oxidoreductase activity"/>
    <property type="evidence" value="ECO:0007669"/>
    <property type="project" value="UniProtKB-KW"/>
</dbReference>
<feature type="domain" description="NmrA-like" evidence="4">
    <location>
        <begin position="4"/>
        <end position="273"/>
    </location>
</feature>
<dbReference type="PANTHER" id="PTHR47706:SF4">
    <property type="entry name" value="NMRA-LIKE DOMAIN-CONTAINING PROTEIN"/>
    <property type="match status" value="1"/>
</dbReference>
<protein>
    <recommendedName>
        <fullName evidence="4">NmrA-like domain-containing protein</fullName>
    </recommendedName>
</protein>
<organism evidence="6 7">
    <name type="scientific">Helicocarpus griseus UAMH5409</name>
    <dbReference type="NCBI Taxonomy" id="1447875"/>
    <lineage>
        <taxon>Eukaryota</taxon>
        <taxon>Fungi</taxon>
        <taxon>Dikarya</taxon>
        <taxon>Ascomycota</taxon>
        <taxon>Pezizomycotina</taxon>
        <taxon>Eurotiomycetes</taxon>
        <taxon>Eurotiomycetidae</taxon>
        <taxon>Onygenales</taxon>
        <taxon>Ajellomycetaceae</taxon>
        <taxon>Helicocarpus</taxon>
    </lineage>
</organism>
<evidence type="ECO:0000313" key="7">
    <source>
        <dbReference type="Proteomes" id="UP000223968"/>
    </source>
</evidence>
<dbReference type="Gene3D" id="3.40.50.720">
    <property type="entry name" value="NAD(P)-binding Rossmann-like Domain"/>
    <property type="match status" value="1"/>
</dbReference>
<dbReference type="Pfam" id="PF05368">
    <property type="entry name" value="NmrA"/>
    <property type="match status" value="1"/>
</dbReference>
<evidence type="ECO:0000256" key="2">
    <source>
        <dbReference type="ARBA" id="ARBA00022857"/>
    </source>
</evidence>
<dbReference type="Gene3D" id="3.90.25.10">
    <property type="entry name" value="UDP-galactose 4-epimerase, domain 1"/>
    <property type="match status" value="1"/>
</dbReference>
<dbReference type="OrthoDB" id="10000533at2759"/>
<dbReference type="SUPFAM" id="SSF51735">
    <property type="entry name" value="NAD(P)-binding Rossmann-fold domains"/>
    <property type="match status" value="1"/>
</dbReference>
<dbReference type="InterPro" id="IPR036291">
    <property type="entry name" value="NAD(P)-bd_dom_sf"/>
</dbReference>
<comment type="caution">
    <text evidence="6">The sequence shown here is derived from an EMBL/GenBank/DDBJ whole genome shotgun (WGS) entry which is preliminary data.</text>
</comment>
<sequence length="311" mass="34279">MAIIAVSGGTGKLGRAIVEALKSTGYQVKILARSANAELSKEIDVPIIPVDYANVDSLTAVLEENKINVAISTILLTGEAQSTAQLNLIEAATRSYTTKRFIPSDFGIIYTEAHAQLIPILKGKLAAAEKLRSSGLEYTLVSTGFFMDYYGLPKVKSYLQPFIFAVDMCSSAAAIPGSGNTPVAFTHTFDVAKFVAALMDQESWPERSIVVGDKKTWNEVVAIAEEVKGTKFNVTYDNEEKLKTFQVTELPSHTPLYPFYPKVQLQYFLAVYGRWADAGHFDLPEKDTLNARFPQIRAMSMTELLEQGWKT</sequence>
<dbReference type="Proteomes" id="UP000223968">
    <property type="component" value="Unassembled WGS sequence"/>
</dbReference>
<dbReference type="STRING" id="1447875.A0A2B7WV44"/>
<reference evidence="6 7" key="1">
    <citation type="submission" date="2017-10" db="EMBL/GenBank/DDBJ databases">
        <title>Comparative genomics in systemic dimorphic fungi from Ajellomycetaceae.</title>
        <authorList>
            <person name="Munoz J.F."/>
            <person name="Mcewen J.G."/>
            <person name="Clay O.K."/>
            <person name="Cuomo C.A."/>
        </authorList>
    </citation>
    <scope>NUCLEOTIDE SEQUENCE [LARGE SCALE GENOMIC DNA]</scope>
    <source>
        <strain evidence="6 7">UAMH5409</strain>
    </source>
</reference>
<dbReference type="InterPro" id="IPR008030">
    <property type="entry name" value="NmrA-like"/>
</dbReference>
<dbReference type="AlphaFoldDB" id="A0A2B7WV44"/>
<keyword evidence="3" id="KW-0560">Oxidoreductase</keyword>
<proteinExistence type="inferred from homology"/>
<comment type="similarity">
    <text evidence="1">Belongs to the NmrA-type oxidoreductase family. Isoflavone reductase subfamily.</text>
</comment>
<keyword evidence="7" id="KW-1185">Reference proteome</keyword>
<evidence type="ECO:0000313" key="5">
    <source>
        <dbReference type="EMBL" id="PGG95147.1"/>
    </source>
</evidence>
<gene>
    <name evidence="6" type="ORF">AJ79_08200</name>
    <name evidence="5" type="ORF">AJ79_10229</name>
</gene>
<accession>A0A2B7WV44</accession>
<evidence type="ECO:0000313" key="6">
    <source>
        <dbReference type="EMBL" id="PGH00427.1"/>
    </source>
</evidence>
<evidence type="ECO:0000256" key="3">
    <source>
        <dbReference type="ARBA" id="ARBA00023002"/>
    </source>
</evidence>
<evidence type="ECO:0000256" key="1">
    <source>
        <dbReference type="ARBA" id="ARBA00005725"/>
    </source>
</evidence>
<name>A0A2B7WV44_9EURO</name>
<dbReference type="EMBL" id="PDNB01000186">
    <property type="protein sequence ID" value="PGH00427.1"/>
    <property type="molecule type" value="Genomic_DNA"/>
</dbReference>
<dbReference type="InterPro" id="IPR051609">
    <property type="entry name" value="NmrA/Isoflavone_reductase-like"/>
</dbReference>
<dbReference type="PANTHER" id="PTHR47706">
    <property type="entry name" value="NMRA-LIKE FAMILY PROTEIN"/>
    <property type="match status" value="1"/>
</dbReference>
<keyword evidence="2" id="KW-0521">NADP</keyword>
<evidence type="ECO:0000259" key="4">
    <source>
        <dbReference type="Pfam" id="PF05368"/>
    </source>
</evidence>
<dbReference type="EMBL" id="PDNB01000392">
    <property type="protein sequence ID" value="PGG95147.1"/>
    <property type="molecule type" value="Genomic_DNA"/>
</dbReference>